<evidence type="ECO:0000259" key="1">
    <source>
        <dbReference type="Pfam" id="PF00248"/>
    </source>
</evidence>
<proteinExistence type="predicted"/>
<gene>
    <name evidence="2" type="ORF">EGYM00392_LOCUS51424</name>
</gene>
<dbReference type="EMBL" id="HBGA01139967">
    <property type="protein sequence ID" value="CAD9040257.1"/>
    <property type="molecule type" value="Transcribed_RNA"/>
</dbReference>
<dbReference type="AlphaFoldDB" id="A0A7S1NV43"/>
<organism evidence="2">
    <name type="scientific">Eutreptiella gymnastica</name>
    <dbReference type="NCBI Taxonomy" id="73025"/>
    <lineage>
        <taxon>Eukaryota</taxon>
        <taxon>Discoba</taxon>
        <taxon>Euglenozoa</taxon>
        <taxon>Euglenida</taxon>
        <taxon>Spirocuta</taxon>
        <taxon>Euglenophyceae</taxon>
        <taxon>Eutreptiales</taxon>
        <taxon>Eutreptiaceae</taxon>
        <taxon>Eutreptiella</taxon>
    </lineage>
</organism>
<protein>
    <recommendedName>
        <fullName evidence="1">NADP-dependent oxidoreductase domain-containing protein</fullName>
    </recommendedName>
</protein>
<name>A0A7S1NV43_9EUGL</name>
<accession>A0A7S1NV43</accession>
<feature type="domain" description="NADP-dependent oxidoreductase" evidence="1">
    <location>
        <begin position="22"/>
        <end position="314"/>
    </location>
</feature>
<sequence>MGTMAASATVPTTQLGSLTVSRIIQGHWQLAGGHGREPFDDPSANMRNHVNAGITTFDTADIYGASQEYIGKYLSTDQPKDAVVCTKFCCFSGLDSIDRNYVRKSILASCKKLGVKQLDLVAFFWGNWGVKNYVQTGLYLKELKEEGLIKEIGVTNFDVEHLRELLDAGVPVVSNQVQYSLVDRRPENGLLEYCDRTGIKVIAFGTVAGGYLSDQYLGQPRPVQINNYSEGLYSTSIGKAGGWRLHQQLLEVLDGIAKKHGVTIANVAEQWVLQKPEVAAIIIGVRNSKHIAENVNAFSFSLDTEDNTAINTVLEKEPTPLGDIWFRERGLV</sequence>
<dbReference type="PANTHER" id="PTHR43147:SF5">
    <property type="entry name" value="OXIDOREDUCTASE"/>
    <property type="match status" value="1"/>
</dbReference>
<dbReference type="CDD" id="cd19101">
    <property type="entry name" value="AKR_unchar"/>
    <property type="match status" value="1"/>
</dbReference>
<dbReference type="SUPFAM" id="SSF51430">
    <property type="entry name" value="NAD(P)-linked oxidoreductase"/>
    <property type="match status" value="1"/>
</dbReference>
<evidence type="ECO:0000313" key="2">
    <source>
        <dbReference type="EMBL" id="CAD9040257.1"/>
    </source>
</evidence>
<dbReference type="InterPro" id="IPR036812">
    <property type="entry name" value="NAD(P)_OxRdtase_dom_sf"/>
</dbReference>
<dbReference type="Pfam" id="PF00248">
    <property type="entry name" value="Aldo_ket_red"/>
    <property type="match status" value="1"/>
</dbReference>
<dbReference type="PRINTS" id="PR00069">
    <property type="entry name" value="ALDKETRDTASE"/>
</dbReference>
<dbReference type="InterPro" id="IPR023210">
    <property type="entry name" value="NADP_OxRdtase_dom"/>
</dbReference>
<dbReference type="GO" id="GO:0016491">
    <property type="term" value="F:oxidoreductase activity"/>
    <property type="evidence" value="ECO:0007669"/>
    <property type="project" value="InterPro"/>
</dbReference>
<dbReference type="Gene3D" id="3.20.20.100">
    <property type="entry name" value="NADP-dependent oxidoreductase domain"/>
    <property type="match status" value="1"/>
</dbReference>
<dbReference type="PANTHER" id="PTHR43147">
    <property type="entry name" value="PROTEIN TAS"/>
    <property type="match status" value="1"/>
</dbReference>
<reference evidence="2" key="1">
    <citation type="submission" date="2021-01" db="EMBL/GenBank/DDBJ databases">
        <authorList>
            <person name="Corre E."/>
            <person name="Pelletier E."/>
            <person name="Niang G."/>
            <person name="Scheremetjew M."/>
            <person name="Finn R."/>
            <person name="Kale V."/>
            <person name="Holt S."/>
            <person name="Cochrane G."/>
            <person name="Meng A."/>
            <person name="Brown T."/>
            <person name="Cohen L."/>
        </authorList>
    </citation>
    <scope>NUCLEOTIDE SEQUENCE</scope>
    <source>
        <strain evidence="2">NIES-381</strain>
    </source>
</reference>
<dbReference type="InterPro" id="IPR020471">
    <property type="entry name" value="AKR"/>
</dbReference>